<dbReference type="Proteomes" id="UP000284706">
    <property type="component" value="Unassembled WGS sequence"/>
</dbReference>
<protein>
    <recommendedName>
        <fullName evidence="2">BTB domain-containing protein</fullName>
    </recommendedName>
</protein>
<dbReference type="InParanoid" id="A0A409YUU9"/>
<feature type="compositionally biased region" description="Low complexity" evidence="1">
    <location>
        <begin position="1093"/>
        <end position="1110"/>
    </location>
</feature>
<dbReference type="SMART" id="SM00225">
    <property type="entry name" value="BTB"/>
    <property type="match status" value="3"/>
</dbReference>
<accession>A0A409YUU9</accession>
<evidence type="ECO:0000313" key="4">
    <source>
        <dbReference type="Proteomes" id="UP000284706"/>
    </source>
</evidence>
<feature type="compositionally biased region" description="Pro residues" evidence="1">
    <location>
        <begin position="1035"/>
        <end position="1051"/>
    </location>
</feature>
<dbReference type="InterPro" id="IPR043472">
    <property type="entry name" value="Macro_dom-like"/>
</dbReference>
<dbReference type="Pfam" id="PF00651">
    <property type="entry name" value="BTB"/>
    <property type="match status" value="2"/>
</dbReference>
<evidence type="ECO:0000313" key="3">
    <source>
        <dbReference type="EMBL" id="PPR06770.1"/>
    </source>
</evidence>
<dbReference type="STRING" id="231916.A0A409YUU9"/>
<dbReference type="Pfam" id="PF10021">
    <property type="entry name" value="PARG_cat_microb"/>
    <property type="match status" value="1"/>
</dbReference>
<comment type="caution">
    <text evidence="3">The sequence shown here is derived from an EMBL/GenBank/DDBJ whole genome shotgun (WGS) entry which is preliminary data.</text>
</comment>
<dbReference type="PANTHER" id="PTHR35596:SF1">
    <property type="entry name" value="MICROBIAL-TYPE PARG CATALYTIC DOMAIN-CONTAINING PROTEIN"/>
    <property type="match status" value="1"/>
</dbReference>
<organism evidence="3 4">
    <name type="scientific">Gymnopilus dilepis</name>
    <dbReference type="NCBI Taxonomy" id="231916"/>
    <lineage>
        <taxon>Eukaryota</taxon>
        <taxon>Fungi</taxon>
        <taxon>Dikarya</taxon>
        <taxon>Basidiomycota</taxon>
        <taxon>Agaricomycotina</taxon>
        <taxon>Agaricomycetes</taxon>
        <taxon>Agaricomycetidae</taxon>
        <taxon>Agaricales</taxon>
        <taxon>Agaricineae</taxon>
        <taxon>Hymenogastraceae</taxon>
        <taxon>Gymnopilus</taxon>
    </lineage>
</organism>
<dbReference type="InterPro" id="IPR011333">
    <property type="entry name" value="SKP1/BTB/POZ_sf"/>
</dbReference>
<dbReference type="OrthoDB" id="9997739at2759"/>
<reference evidence="3 4" key="1">
    <citation type="journal article" date="2018" name="Evol. Lett.">
        <title>Horizontal gene cluster transfer increased hallucinogenic mushroom diversity.</title>
        <authorList>
            <person name="Reynolds H.T."/>
            <person name="Vijayakumar V."/>
            <person name="Gluck-Thaler E."/>
            <person name="Korotkin H.B."/>
            <person name="Matheny P.B."/>
            <person name="Slot J.C."/>
        </authorList>
    </citation>
    <scope>NUCLEOTIDE SEQUENCE [LARGE SCALE GENOMIC DNA]</scope>
    <source>
        <strain evidence="3 4">SRW20</strain>
    </source>
</reference>
<feature type="compositionally biased region" description="Low complexity" evidence="1">
    <location>
        <begin position="1052"/>
        <end position="1085"/>
    </location>
</feature>
<feature type="domain" description="BTB" evidence="2">
    <location>
        <begin position="566"/>
        <end position="639"/>
    </location>
</feature>
<dbReference type="CDD" id="cd18186">
    <property type="entry name" value="BTB_POZ_ZBTB_KLHL-like"/>
    <property type="match status" value="1"/>
</dbReference>
<dbReference type="Gene3D" id="3.40.220.10">
    <property type="entry name" value="Leucine Aminopeptidase, subunit E, domain 1"/>
    <property type="match status" value="1"/>
</dbReference>
<feature type="compositionally biased region" description="Polar residues" evidence="1">
    <location>
        <begin position="1111"/>
        <end position="1136"/>
    </location>
</feature>
<feature type="compositionally biased region" description="Basic and acidic residues" evidence="1">
    <location>
        <begin position="1145"/>
        <end position="1161"/>
    </location>
</feature>
<dbReference type="EMBL" id="NHYE01000247">
    <property type="protein sequence ID" value="PPR06770.1"/>
    <property type="molecule type" value="Genomic_DNA"/>
</dbReference>
<evidence type="ECO:0000259" key="2">
    <source>
        <dbReference type="PROSITE" id="PS50097"/>
    </source>
</evidence>
<name>A0A409YUU9_9AGAR</name>
<dbReference type="InterPro" id="IPR019261">
    <property type="entry name" value="PARG_cat_microbial"/>
</dbReference>
<dbReference type="PANTHER" id="PTHR35596">
    <property type="entry name" value="DUF2263 DOMAIN-CONTAINING PROTEIN"/>
    <property type="match status" value="1"/>
</dbReference>
<dbReference type="InterPro" id="IPR012664">
    <property type="entry name" value="CHP02452"/>
</dbReference>
<feature type="region of interest" description="Disordered" evidence="1">
    <location>
        <begin position="1010"/>
        <end position="1285"/>
    </location>
</feature>
<dbReference type="PROSITE" id="PS50097">
    <property type="entry name" value="BTB"/>
    <property type="match status" value="2"/>
</dbReference>
<gene>
    <name evidence="3" type="ORF">CVT26_003921</name>
</gene>
<feature type="compositionally biased region" description="Gly residues" evidence="1">
    <location>
        <begin position="1198"/>
        <end position="1210"/>
    </location>
</feature>
<feature type="region of interest" description="Disordered" evidence="1">
    <location>
        <begin position="252"/>
        <end position="271"/>
    </location>
</feature>
<feature type="domain" description="BTB" evidence="2">
    <location>
        <begin position="806"/>
        <end position="880"/>
    </location>
</feature>
<sequence length="1315" mass="146284">MSNQPLERHGEYYIPGGDLYLKVGNILFRAHSYFFDRDSSRFREILREPVALNNVRRGSADTCPVDIENGDPRDWAKLLWVFYNPLYSVYEATSEEWVGILKIACEWDFTQVRNLAVRHIDLSGLSVVRRLYLYLLYRAEPIYVVPLYASLCVRDNGPTDEETEILGMKTALLVWRMREYLRAHSPSSVLEKELAIKTVCKFLGVDRSKLTTGGSVLHLYRLRRVPISPLLLAHSTRSSDKTFPRQMARKIAMEGGRGSSKNKRSGTTKGAKVSLKDIASTTLKAVEDGSFEIGDTTFGLKESIDYAIENMVLFRADSELSHWSSNDTTTGDVGSTLSATTLHITVSECSTLVGARRLKELLTSSNIEDQRVGVLNFASAKNPGGGFMRGAQAQEESIARSSTIYPALMSKIGQPFFQSHRKDPKEGYYSHAMLYIPRVLFFRSDKGDWLPPIEVDIVSSAAVNAGVVRRYLRERNSADEGQLEEAMKERMGRILYLFEKRGVRNLVLGSFGTGVFRNKVEVVADIWKELLIQLEFHPLRPSNMSQTRHDSISVPNHHPRYYIDAADLHVLAGRTLFRVHSYFFSRESQVFCRKLNPASPGEVREGTNDSDPIVLEDVSPDEFERLLWVFYNPKYSLYDTTIEDWNVILNLADKWEFNEVKDLAVRELQKKPDLDLVQKMALYQKYKVDARHLIPLYAQLCERDTPLTLDEARILGLETTVLINSTREQLRADPSSEGRSPLPAGLEEGDVFRALERGLGLEQGSIAKFREENSFSAPTLYFVMPPKLDSDFKTLRRHEDYYISGADLCLLVEHVHFRVHRYFFERESNWFKAKLLIPASPGAKAQGADDSNAIILQDLTPAEFAKFLWVFYNPKYSIYDAGVDDWSTILTLSHRWSFPEVKALAVRELETKHMLDVKRIKLYHETDVDRNLLVPRYAALIERDEPLTLEEGMDLGMETTLQIAKGREEARANRLPSGVRSPLSPTLRGADLHEVVRELFKIIPTADQEDTEPINGFRNSGALKETKTPTVAPQLPSPPRQPTPPPVPPKVTPAVKTQEPKKTTQPLTATATPTTTTPKTPTSAKAKGKGAKQQKQQQQQQTPPTPKTAQVPSHPQLSTLKESTPASAALETTTGQVLPPPLTGEAREETEAATKGEKAGEAVRQQQPEAGAAVAGQQDGEGVEGEKEGVDGLVEGQNGAGATTGTGGGETKTEAAGLGGVEPKLAAEHAQQQQQTPVDMSADPFLFPVDGQTNDSTPGSAVAPEAAPTPLPLPDVAPFSPLAGDQQNFDVVQSPVSSGQPKSLFGDLNSKWSWL</sequence>
<dbReference type="InterPro" id="IPR000210">
    <property type="entry name" value="BTB/POZ_dom"/>
</dbReference>
<evidence type="ECO:0000256" key="1">
    <source>
        <dbReference type="SAM" id="MobiDB-lite"/>
    </source>
</evidence>
<proteinExistence type="predicted"/>
<keyword evidence="4" id="KW-1185">Reference proteome</keyword>
<dbReference type="Gene3D" id="3.30.710.10">
    <property type="entry name" value="Potassium Channel Kv1.1, Chain A"/>
    <property type="match status" value="2"/>
</dbReference>
<dbReference type="NCBIfam" id="TIGR02452">
    <property type="entry name" value="TIGR02452 family protein"/>
    <property type="match status" value="1"/>
</dbReference>
<dbReference type="SUPFAM" id="SSF54695">
    <property type="entry name" value="POZ domain"/>
    <property type="match status" value="2"/>
</dbReference>